<feature type="domain" description="FBD" evidence="1">
    <location>
        <begin position="76"/>
        <end position="145"/>
    </location>
</feature>
<keyword evidence="3" id="KW-1185">Reference proteome</keyword>
<evidence type="ECO:0000313" key="3">
    <source>
        <dbReference type="Proteomes" id="UP001152523"/>
    </source>
</evidence>
<dbReference type="AlphaFoldDB" id="A0AAV0CSK0"/>
<organism evidence="2 3">
    <name type="scientific">Cuscuta epithymum</name>
    <dbReference type="NCBI Taxonomy" id="186058"/>
    <lineage>
        <taxon>Eukaryota</taxon>
        <taxon>Viridiplantae</taxon>
        <taxon>Streptophyta</taxon>
        <taxon>Embryophyta</taxon>
        <taxon>Tracheophyta</taxon>
        <taxon>Spermatophyta</taxon>
        <taxon>Magnoliopsida</taxon>
        <taxon>eudicotyledons</taxon>
        <taxon>Gunneridae</taxon>
        <taxon>Pentapetalae</taxon>
        <taxon>asterids</taxon>
        <taxon>lamiids</taxon>
        <taxon>Solanales</taxon>
        <taxon>Convolvulaceae</taxon>
        <taxon>Cuscuteae</taxon>
        <taxon>Cuscuta</taxon>
        <taxon>Cuscuta subgen. Cuscuta</taxon>
    </lineage>
</organism>
<accession>A0AAV0CSK0</accession>
<evidence type="ECO:0000259" key="1">
    <source>
        <dbReference type="SMART" id="SM00579"/>
    </source>
</evidence>
<name>A0AAV0CSK0_9ASTE</name>
<dbReference type="InterPro" id="IPR006566">
    <property type="entry name" value="FBD"/>
</dbReference>
<comment type="caution">
    <text evidence="2">The sequence shown here is derived from an EMBL/GenBank/DDBJ whole genome shotgun (WGS) entry which is preliminary data.</text>
</comment>
<evidence type="ECO:0000313" key="2">
    <source>
        <dbReference type="EMBL" id="CAH9082560.1"/>
    </source>
</evidence>
<reference evidence="2" key="1">
    <citation type="submission" date="2022-07" db="EMBL/GenBank/DDBJ databases">
        <authorList>
            <person name="Macas J."/>
            <person name="Novak P."/>
            <person name="Neumann P."/>
        </authorList>
    </citation>
    <scope>NUCLEOTIDE SEQUENCE</scope>
</reference>
<dbReference type="Proteomes" id="UP001152523">
    <property type="component" value="Unassembled WGS sequence"/>
</dbReference>
<sequence length="154" mass="17548">MQERLPIAQNLQVIELHDFSFAHTNCFTLVIHLLRKCPKLCKLEIIIIKPEVSYQSGEADPCILRDPDGWFRDQDLSDLRTVEMKSFSGLRQEMLFIKLILSKAPFLEEVLITESVDIDTSVSLEVQREMTSFPHASPKAKVVFMALARGCSIP</sequence>
<dbReference type="EMBL" id="CAMAPF010000038">
    <property type="protein sequence ID" value="CAH9082560.1"/>
    <property type="molecule type" value="Genomic_DNA"/>
</dbReference>
<proteinExistence type="predicted"/>
<dbReference type="Pfam" id="PF08387">
    <property type="entry name" value="FBD"/>
    <property type="match status" value="1"/>
</dbReference>
<protein>
    <recommendedName>
        <fullName evidence="1">FBD domain-containing protein</fullName>
    </recommendedName>
</protein>
<gene>
    <name evidence="2" type="ORF">CEPIT_LOCUS8158</name>
</gene>
<dbReference type="SMART" id="SM00579">
    <property type="entry name" value="FBD"/>
    <property type="match status" value="1"/>
</dbReference>